<feature type="signal peptide" evidence="1">
    <location>
        <begin position="1"/>
        <end position="22"/>
    </location>
</feature>
<gene>
    <name evidence="2" type="ORF">GCM10010916_42730</name>
</gene>
<organism evidence="2 3">
    <name type="scientific">Paenibacillus abyssi</name>
    <dbReference type="NCBI Taxonomy" id="1340531"/>
    <lineage>
        <taxon>Bacteria</taxon>
        <taxon>Bacillati</taxon>
        <taxon>Bacillota</taxon>
        <taxon>Bacilli</taxon>
        <taxon>Bacillales</taxon>
        <taxon>Paenibacillaceae</taxon>
        <taxon>Paenibacillus</taxon>
    </lineage>
</organism>
<name>A0A917G3L8_9BACL</name>
<keyword evidence="1" id="KW-0732">Signal</keyword>
<evidence type="ECO:0008006" key="4">
    <source>
        <dbReference type="Google" id="ProtNLM"/>
    </source>
</evidence>
<proteinExistence type="predicted"/>
<dbReference type="AlphaFoldDB" id="A0A917G3L8"/>
<keyword evidence="3" id="KW-1185">Reference proteome</keyword>
<protein>
    <recommendedName>
        <fullName evidence="4">Amino acid ABC transporter substrate-binding protein</fullName>
    </recommendedName>
</protein>
<comment type="caution">
    <text evidence="2">The sequence shown here is derived from an EMBL/GenBank/DDBJ whole genome shotgun (WGS) entry which is preliminary data.</text>
</comment>
<reference evidence="2" key="2">
    <citation type="submission" date="2020-09" db="EMBL/GenBank/DDBJ databases">
        <authorList>
            <person name="Sun Q."/>
            <person name="Zhou Y."/>
        </authorList>
    </citation>
    <scope>NUCLEOTIDE SEQUENCE</scope>
    <source>
        <strain evidence="2">CGMCC 1.12987</strain>
    </source>
</reference>
<sequence length="51" mass="5293">MFKKRLAFVLIAAMLVLNGCLGGSYDPSAAANKDYDAEEEAAGGAVKTSVK</sequence>
<dbReference type="Proteomes" id="UP000644756">
    <property type="component" value="Unassembled WGS sequence"/>
</dbReference>
<evidence type="ECO:0000313" key="3">
    <source>
        <dbReference type="Proteomes" id="UP000644756"/>
    </source>
</evidence>
<accession>A0A917G3L8</accession>
<evidence type="ECO:0000256" key="1">
    <source>
        <dbReference type="SAM" id="SignalP"/>
    </source>
</evidence>
<evidence type="ECO:0000313" key="2">
    <source>
        <dbReference type="EMBL" id="GGG21462.1"/>
    </source>
</evidence>
<reference evidence="2" key="1">
    <citation type="journal article" date="2014" name="Int. J. Syst. Evol. Microbiol.">
        <title>Complete genome sequence of Corynebacterium casei LMG S-19264T (=DSM 44701T), isolated from a smear-ripened cheese.</title>
        <authorList>
            <consortium name="US DOE Joint Genome Institute (JGI-PGF)"/>
            <person name="Walter F."/>
            <person name="Albersmeier A."/>
            <person name="Kalinowski J."/>
            <person name="Ruckert C."/>
        </authorList>
    </citation>
    <scope>NUCLEOTIDE SEQUENCE</scope>
    <source>
        <strain evidence="2">CGMCC 1.12987</strain>
    </source>
</reference>
<dbReference type="RefSeq" id="WP_188533106.1">
    <property type="nucleotide sequence ID" value="NZ_BMGR01000017.1"/>
</dbReference>
<dbReference type="EMBL" id="BMGR01000017">
    <property type="protein sequence ID" value="GGG21462.1"/>
    <property type="molecule type" value="Genomic_DNA"/>
</dbReference>
<feature type="chain" id="PRO_5038919492" description="Amino acid ABC transporter substrate-binding protein" evidence="1">
    <location>
        <begin position="23"/>
        <end position="51"/>
    </location>
</feature>